<gene>
    <name evidence="1" type="ORF">VIN01S_15720</name>
</gene>
<evidence type="ECO:0000313" key="1">
    <source>
        <dbReference type="EMBL" id="GEA50768.1"/>
    </source>
</evidence>
<protein>
    <submittedName>
        <fullName evidence="1">Uncharacterized protein</fullName>
    </submittedName>
</protein>
<accession>A0A4Y3HUN7</accession>
<reference evidence="1 2" key="1">
    <citation type="submission" date="2019-06" db="EMBL/GenBank/DDBJ databases">
        <title>Whole genome shotgun sequence of Vibrio inusitatus NBRC 102082.</title>
        <authorList>
            <person name="Hosoyama A."/>
            <person name="Uohara A."/>
            <person name="Ohji S."/>
            <person name="Ichikawa N."/>
        </authorList>
    </citation>
    <scope>NUCLEOTIDE SEQUENCE [LARGE SCALE GENOMIC DNA]</scope>
    <source>
        <strain evidence="1 2">NBRC 102082</strain>
    </source>
</reference>
<proteinExistence type="predicted"/>
<organism evidence="1 2">
    <name type="scientific">Vibrio inusitatus NBRC 102082</name>
    <dbReference type="NCBI Taxonomy" id="1219070"/>
    <lineage>
        <taxon>Bacteria</taxon>
        <taxon>Pseudomonadati</taxon>
        <taxon>Pseudomonadota</taxon>
        <taxon>Gammaproteobacteria</taxon>
        <taxon>Vibrionales</taxon>
        <taxon>Vibrionaceae</taxon>
        <taxon>Vibrio</taxon>
    </lineage>
</organism>
<evidence type="ECO:0000313" key="2">
    <source>
        <dbReference type="Proteomes" id="UP000318717"/>
    </source>
</evidence>
<dbReference type="RefSeq" id="WP_208727118.1">
    <property type="nucleotide sequence ID" value="NZ_BJLF01000006.1"/>
</dbReference>
<sequence>MGKDKAVFGVNFADGRIKGYPLVQPRTKQDNQFIVRLARGNSDYSNNHFIDNNNGIVSDVAMRLMWSKQDSQSAMDWSDSKHWIAKLNKEEYLGYNDW</sequence>
<comment type="caution">
    <text evidence="1">The sequence shown here is derived from an EMBL/GenBank/DDBJ whole genome shotgun (WGS) entry which is preliminary data.</text>
</comment>
<dbReference type="Proteomes" id="UP000318717">
    <property type="component" value="Unassembled WGS sequence"/>
</dbReference>
<dbReference type="AlphaFoldDB" id="A0A4Y3HUN7"/>
<dbReference type="EMBL" id="BJLF01000006">
    <property type="protein sequence ID" value="GEA50768.1"/>
    <property type="molecule type" value="Genomic_DNA"/>
</dbReference>
<name>A0A4Y3HUN7_9VIBR</name>
<keyword evidence="2" id="KW-1185">Reference proteome</keyword>